<dbReference type="CDD" id="cd04301">
    <property type="entry name" value="NAT_SF"/>
    <property type="match status" value="1"/>
</dbReference>
<dbReference type="GO" id="GO:0016747">
    <property type="term" value="F:acyltransferase activity, transferring groups other than amino-acyl groups"/>
    <property type="evidence" value="ECO:0007669"/>
    <property type="project" value="InterPro"/>
</dbReference>
<keyword evidence="2" id="KW-0687">Ribonucleoprotein</keyword>
<comment type="caution">
    <text evidence="2">The sequence shown here is derived from an EMBL/GenBank/DDBJ whole genome shotgun (WGS) entry which is preliminary data.</text>
</comment>
<keyword evidence="2" id="KW-0689">Ribosomal protein</keyword>
<evidence type="ECO:0000259" key="1">
    <source>
        <dbReference type="PROSITE" id="PS51186"/>
    </source>
</evidence>
<dbReference type="Proteomes" id="UP000248132">
    <property type="component" value="Unassembled WGS sequence"/>
</dbReference>
<sequence>MKGIDLTAGRIAEANEKDLSEILKLQKKAFEMVAVKENNFDIQPLKQTYEEIVQEFAKRKFIKYVLNGAIVGSVRGHADEQNICYVGKLIVHPDFQNAGIGTALMKELERHFSTCSSFEIFTSQNSENTLSLYKKLGYTERYVRKVDNVSIVFMKRENI</sequence>
<feature type="domain" description="N-acetyltransferase" evidence="1">
    <location>
        <begin position="9"/>
        <end position="159"/>
    </location>
</feature>
<dbReference type="SUPFAM" id="SSF55729">
    <property type="entry name" value="Acyl-CoA N-acyltransferases (Nat)"/>
    <property type="match status" value="1"/>
</dbReference>
<keyword evidence="3" id="KW-1185">Reference proteome</keyword>
<name>A0A318XUC5_9FIRM</name>
<organism evidence="2 3">
    <name type="scientific">Ruminiclostridium sufflavum DSM 19573</name>
    <dbReference type="NCBI Taxonomy" id="1121337"/>
    <lineage>
        <taxon>Bacteria</taxon>
        <taxon>Bacillati</taxon>
        <taxon>Bacillota</taxon>
        <taxon>Clostridia</taxon>
        <taxon>Eubacteriales</taxon>
        <taxon>Oscillospiraceae</taxon>
        <taxon>Ruminiclostridium</taxon>
    </lineage>
</organism>
<reference evidence="2 3" key="1">
    <citation type="submission" date="2018-06" db="EMBL/GenBank/DDBJ databases">
        <title>Genomic Encyclopedia of Type Strains, Phase I: the one thousand microbial genomes (KMG-I) project.</title>
        <authorList>
            <person name="Kyrpides N."/>
        </authorList>
    </citation>
    <scope>NUCLEOTIDE SEQUENCE [LARGE SCALE GENOMIC DNA]</scope>
    <source>
        <strain evidence="2 3">DSM 19573</strain>
    </source>
</reference>
<dbReference type="Pfam" id="PF00583">
    <property type="entry name" value="Acetyltransf_1"/>
    <property type="match status" value="1"/>
</dbReference>
<protein>
    <submittedName>
        <fullName evidence="2">Ribosomal protein S18 acetylase RimI-like enzyme</fullName>
    </submittedName>
</protein>
<evidence type="ECO:0000313" key="3">
    <source>
        <dbReference type="Proteomes" id="UP000248132"/>
    </source>
</evidence>
<dbReference type="EMBL" id="QKMR01000001">
    <property type="protein sequence ID" value="PYG90240.1"/>
    <property type="molecule type" value="Genomic_DNA"/>
</dbReference>
<dbReference type="PROSITE" id="PS51186">
    <property type="entry name" value="GNAT"/>
    <property type="match status" value="1"/>
</dbReference>
<evidence type="ECO:0000313" key="2">
    <source>
        <dbReference type="EMBL" id="PYG90240.1"/>
    </source>
</evidence>
<dbReference type="InterPro" id="IPR016181">
    <property type="entry name" value="Acyl_CoA_acyltransferase"/>
</dbReference>
<dbReference type="RefSeq" id="WP_110460220.1">
    <property type="nucleotide sequence ID" value="NZ_QKMR01000001.1"/>
</dbReference>
<dbReference type="OrthoDB" id="9786032at2"/>
<accession>A0A318XUC5</accession>
<gene>
    <name evidence="2" type="ORF">LY28_00120</name>
</gene>
<dbReference type="GO" id="GO:0005840">
    <property type="term" value="C:ribosome"/>
    <property type="evidence" value="ECO:0007669"/>
    <property type="project" value="UniProtKB-KW"/>
</dbReference>
<dbReference type="InterPro" id="IPR000182">
    <property type="entry name" value="GNAT_dom"/>
</dbReference>
<proteinExistence type="predicted"/>
<dbReference type="Gene3D" id="3.40.630.30">
    <property type="match status" value="1"/>
</dbReference>
<dbReference type="AlphaFoldDB" id="A0A318XUC5"/>